<accession>A0ABM6DBY2</accession>
<dbReference type="Proteomes" id="UP000092950">
    <property type="component" value="Chromosome"/>
</dbReference>
<organism evidence="1 2">
    <name type="scientific">Bordetella pseudohinzii</name>
    <dbReference type="NCBI Taxonomy" id="1331258"/>
    <lineage>
        <taxon>Bacteria</taxon>
        <taxon>Pseudomonadati</taxon>
        <taxon>Pseudomonadota</taxon>
        <taxon>Betaproteobacteria</taxon>
        <taxon>Burkholderiales</taxon>
        <taxon>Alcaligenaceae</taxon>
        <taxon>Bordetella</taxon>
    </lineage>
</organism>
<name>A0ABM6DBY2_9BORD</name>
<reference evidence="1 2" key="1">
    <citation type="submission" date="2016-07" db="EMBL/GenBank/DDBJ databases">
        <title>Complete genome sequences of Bordetella pseudohinzii.</title>
        <authorList>
            <person name="Spilker T."/>
            <person name="Darrah R."/>
            <person name="LiPuma J.J."/>
        </authorList>
    </citation>
    <scope>NUCLEOTIDE SEQUENCE [LARGE SCALE GENOMIC DNA]</scope>
    <source>
        <strain evidence="1 2">HI4681</strain>
    </source>
</reference>
<evidence type="ECO:0000313" key="1">
    <source>
        <dbReference type="EMBL" id="ANY15314.1"/>
    </source>
</evidence>
<gene>
    <name evidence="1" type="ORF">BBN53_05075</name>
</gene>
<evidence type="ECO:0000313" key="2">
    <source>
        <dbReference type="Proteomes" id="UP000092950"/>
    </source>
</evidence>
<sequence length="157" mass="17577">MVNPFYPRSDQMRPFYLRTWRLALLAAMLAALPARAFTFLQQGGMLGQLPPWAQDFISGVPAEHRGPAAARRKLDAKGIGFYSDVRTLALERRADIVCALFGRGQELVIAGCAPAHEAARLADSLIENRRLKVYLDHTRPYAPMQAQEAFRITQIQP</sequence>
<keyword evidence="2" id="KW-1185">Reference proteome</keyword>
<protein>
    <submittedName>
        <fullName evidence="1">Uncharacterized protein</fullName>
    </submittedName>
</protein>
<proteinExistence type="predicted"/>
<dbReference type="EMBL" id="CP016440">
    <property type="protein sequence ID" value="ANY15314.1"/>
    <property type="molecule type" value="Genomic_DNA"/>
</dbReference>